<name>A0ABY7AEK3_9FIRM</name>
<sequence>MSKYNELWEYVGKKEDMSFKLTFAQVQDILGFEIDHSFLNYKKELIAYGYEVGKISLKEKTVIFNKIVS</sequence>
<dbReference type="Proteomes" id="UP001163115">
    <property type="component" value="Chromosome"/>
</dbReference>
<protein>
    <submittedName>
        <fullName evidence="1">Uncharacterized protein</fullName>
    </submittedName>
</protein>
<evidence type="ECO:0000313" key="1">
    <source>
        <dbReference type="EMBL" id="WAJ25147.1"/>
    </source>
</evidence>
<gene>
    <name evidence="1" type="ORF">OW255_06450</name>
</gene>
<keyword evidence="2" id="KW-1185">Reference proteome</keyword>
<reference evidence="1" key="1">
    <citation type="submission" date="2022-11" db="EMBL/GenBank/DDBJ databases">
        <title>Lacrimispora xylanolytica sy1, complete genome.</title>
        <authorList>
            <person name="Choi S."/>
        </authorList>
    </citation>
    <scope>NUCLEOTIDE SEQUENCE</scope>
    <source>
        <strain evidence="1">Sy1</strain>
    </source>
</reference>
<dbReference type="EMBL" id="CP113524">
    <property type="protein sequence ID" value="WAJ25147.1"/>
    <property type="molecule type" value="Genomic_DNA"/>
</dbReference>
<proteinExistence type="predicted"/>
<dbReference type="RefSeq" id="WP_024836720.1">
    <property type="nucleotide sequence ID" value="NZ_CP113524.1"/>
</dbReference>
<accession>A0ABY7AEK3</accession>
<organism evidence="1 2">
    <name type="scientific">Lacrimispora xylanolytica</name>
    <dbReference type="NCBI Taxonomy" id="29375"/>
    <lineage>
        <taxon>Bacteria</taxon>
        <taxon>Bacillati</taxon>
        <taxon>Bacillota</taxon>
        <taxon>Clostridia</taxon>
        <taxon>Lachnospirales</taxon>
        <taxon>Lachnospiraceae</taxon>
        <taxon>Lacrimispora</taxon>
    </lineage>
</organism>
<evidence type="ECO:0000313" key="2">
    <source>
        <dbReference type="Proteomes" id="UP001163115"/>
    </source>
</evidence>